<dbReference type="CDD" id="cd01098">
    <property type="entry name" value="PAN_AP_plant"/>
    <property type="match status" value="1"/>
</dbReference>
<organism evidence="20 21">
    <name type="scientific">Cynara cardunculus var. scolymus</name>
    <name type="common">Globe artichoke</name>
    <name type="synonym">Cynara scolymus</name>
    <dbReference type="NCBI Taxonomy" id="59895"/>
    <lineage>
        <taxon>Eukaryota</taxon>
        <taxon>Viridiplantae</taxon>
        <taxon>Streptophyta</taxon>
        <taxon>Embryophyta</taxon>
        <taxon>Tracheophyta</taxon>
        <taxon>Spermatophyta</taxon>
        <taxon>Magnoliopsida</taxon>
        <taxon>eudicotyledons</taxon>
        <taxon>Gunneridae</taxon>
        <taxon>Pentapetalae</taxon>
        <taxon>asterids</taxon>
        <taxon>campanulids</taxon>
        <taxon>Asterales</taxon>
        <taxon>Asteraceae</taxon>
        <taxon>Carduoideae</taxon>
        <taxon>Cardueae</taxon>
        <taxon>Carduinae</taxon>
        <taxon>Cynara</taxon>
    </lineage>
</organism>
<dbReference type="Gene3D" id="3.80.10.10">
    <property type="entry name" value="Ribonuclease Inhibitor"/>
    <property type="match status" value="2"/>
</dbReference>
<dbReference type="GO" id="GO:0016020">
    <property type="term" value="C:membrane"/>
    <property type="evidence" value="ECO:0007669"/>
    <property type="project" value="UniProtKB-SubCell"/>
</dbReference>
<evidence type="ECO:0000256" key="14">
    <source>
        <dbReference type="PROSITE-ProRule" id="PRU10141"/>
    </source>
</evidence>
<evidence type="ECO:0000256" key="12">
    <source>
        <dbReference type="ARBA" id="ARBA00023157"/>
    </source>
</evidence>
<dbReference type="Pfam" id="PF08276">
    <property type="entry name" value="PAN_2"/>
    <property type="match status" value="1"/>
</dbReference>
<dbReference type="FunFam" id="1.10.510.10:FF:000227">
    <property type="entry name" value="Serine/threonine-protein kinase"/>
    <property type="match status" value="1"/>
</dbReference>
<evidence type="ECO:0000256" key="6">
    <source>
        <dbReference type="ARBA" id="ARBA00022737"/>
    </source>
</evidence>
<evidence type="ECO:0000259" key="17">
    <source>
        <dbReference type="PROSITE" id="PS50011"/>
    </source>
</evidence>
<accession>A0A103XS92</accession>
<keyword evidence="6" id="KW-0677">Repeat</keyword>
<dbReference type="CDD" id="cd14066">
    <property type="entry name" value="STKc_IRAK"/>
    <property type="match status" value="1"/>
</dbReference>
<feature type="compositionally biased region" description="Basic and acidic residues" evidence="15">
    <location>
        <begin position="200"/>
        <end position="212"/>
    </location>
</feature>
<keyword evidence="3" id="KW-0808">Transferase</keyword>
<dbReference type="FunFam" id="2.90.10.10:FF:000002">
    <property type="entry name" value="Serine/threonine-protein kinase"/>
    <property type="match status" value="1"/>
</dbReference>
<dbReference type="Gramene" id="KVH95941">
    <property type="protein sequence ID" value="KVH95941"/>
    <property type="gene ID" value="Ccrd_001973"/>
</dbReference>
<evidence type="ECO:0000256" key="2">
    <source>
        <dbReference type="ARBA" id="ARBA00022614"/>
    </source>
</evidence>
<dbReference type="PROSITE" id="PS50948">
    <property type="entry name" value="PAN"/>
    <property type="match status" value="1"/>
</dbReference>
<dbReference type="Gene3D" id="2.90.10.10">
    <property type="entry name" value="Bulb-type lectin domain"/>
    <property type="match status" value="1"/>
</dbReference>
<protein>
    <recommendedName>
        <fullName evidence="22">Apple-like protein</fullName>
    </recommendedName>
</protein>
<name>A0A103XS92_CYNCS</name>
<dbReference type="SUPFAM" id="SSF56112">
    <property type="entry name" value="Protein kinase-like (PK-like)"/>
    <property type="match status" value="1"/>
</dbReference>
<dbReference type="FunFam" id="3.80.10.10:FF:000320">
    <property type="entry name" value="Protein phosphatase 1 regulatory subunit pprA"/>
    <property type="match status" value="2"/>
</dbReference>
<dbReference type="PROSITE" id="PS00108">
    <property type="entry name" value="PROTEIN_KINASE_ST"/>
    <property type="match status" value="1"/>
</dbReference>
<proteinExistence type="predicted"/>
<dbReference type="Pfam" id="PF00954">
    <property type="entry name" value="S_locus_glycop"/>
    <property type="match status" value="1"/>
</dbReference>
<dbReference type="InterPro" id="IPR017441">
    <property type="entry name" value="Protein_kinase_ATP_BS"/>
</dbReference>
<comment type="subcellular location">
    <subcellularLocation>
        <location evidence="1">Membrane</location>
        <topology evidence="1">Single-pass membrane protein</topology>
    </subcellularLocation>
</comment>
<feature type="compositionally biased region" description="Basic and acidic residues" evidence="15">
    <location>
        <begin position="1"/>
        <end position="24"/>
    </location>
</feature>
<dbReference type="InterPro" id="IPR001480">
    <property type="entry name" value="Bulb-type_lectin_dom"/>
</dbReference>
<dbReference type="InterPro" id="IPR000719">
    <property type="entry name" value="Prot_kinase_dom"/>
</dbReference>
<keyword evidence="7 14" id="KW-0547">Nucleotide-binding</keyword>
<dbReference type="PROSITE" id="PS50011">
    <property type="entry name" value="PROTEIN_KINASE_DOM"/>
    <property type="match status" value="1"/>
</dbReference>
<feature type="region of interest" description="Disordered" evidence="15">
    <location>
        <begin position="523"/>
        <end position="566"/>
    </location>
</feature>
<keyword evidence="10 16" id="KW-1133">Transmembrane helix</keyword>
<dbReference type="InterPro" id="IPR008271">
    <property type="entry name" value="Ser/Thr_kinase_AS"/>
</dbReference>
<dbReference type="Pfam" id="PF01453">
    <property type="entry name" value="B_lectin"/>
    <property type="match status" value="1"/>
</dbReference>
<keyword evidence="8" id="KW-0418">Kinase</keyword>
<keyword evidence="21" id="KW-1185">Reference proteome</keyword>
<reference evidence="20 21" key="1">
    <citation type="journal article" date="2016" name="Sci. Rep.">
        <title>The genome sequence of the outbreeding globe artichoke constructed de novo incorporating a phase-aware low-pass sequencing strategy of F1 progeny.</title>
        <authorList>
            <person name="Scaglione D."/>
            <person name="Reyes-Chin-Wo S."/>
            <person name="Acquadro A."/>
            <person name="Froenicke L."/>
            <person name="Portis E."/>
            <person name="Beitel C."/>
            <person name="Tirone M."/>
            <person name="Mauro R."/>
            <person name="Lo Monaco A."/>
            <person name="Mauromicale G."/>
            <person name="Faccioli P."/>
            <person name="Cattivelli L."/>
            <person name="Rieseberg L."/>
            <person name="Michelmore R."/>
            <person name="Lanteri S."/>
        </authorList>
    </citation>
    <scope>NUCLEOTIDE SEQUENCE [LARGE SCALE GENOMIC DNA]</scope>
    <source>
        <strain evidence="20">2C</strain>
    </source>
</reference>
<dbReference type="SUPFAM" id="SSF52058">
    <property type="entry name" value="L domain-like"/>
    <property type="match status" value="1"/>
</dbReference>
<feature type="region of interest" description="Disordered" evidence="15">
    <location>
        <begin position="187"/>
        <end position="235"/>
    </location>
</feature>
<feature type="domain" description="Protein kinase" evidence="17">
    <location>
        <begin position="1053"/>
        <end position="1325"/>
    </location>
</feature>
<dbReference type="PROSITE" id="PS51450">
    <property type="entry name" value="LRR"/>
    <property type="match status" value="2"/>
</dbReference>
<dbReference type="InterPro" id="IPR000858">
    <property type="entry name" value="S_locus_glycoprot_dom"/>
</dbReference>
<evidence type="ECO:0000256" key="9">
    <source>
        <dbReference type="ARBA" id="ARBA00022840"/>
    </source>
</evidence>
<evidence type="ECO:0000259" key="19">
    <source>
        <dbReference type="PROSITE" id="PS50948"/>
    </source>
</evidence>
<feature type="region of interest" description="Disordered" evidence="15">
    <location>
        <begin position="1"/>
        <end position="59"/>
    </location>
</feature>
<keyword evidence="5" id="KW-0732">Signal</keyword>
<feature type="compositionally biased region" description="Polar residues" evidence="15">
    <location>
        <begin position="29"/>
        <end position="41"/>
    </location>
</feature>
<dbReference type="FunFam" id="3.30.200.20:FF:000178">
    <property type="entry name" value="serine/threonine-protein kinase PBS1-like"/>
    <property type="match status" value="1"/>
</dbReference>
<dbReference type="InterPro" id="IPR001611">
    <property type="entry name" value="Leu-rich_rpt"/>
</dbReference>
<feature type="compositionally biased region" description="Polar residues" evidence="15">
    <location>
        <begin position="83"/>
        <end position="98"/>
    </location>
</feature>
<dbReference type="SMART" id="SM00220">
    <property type="entry name" value="S_TKc"/>
    <property type="match status" value="1"/>
</dbReference>
<evidence type="ECO:0008006" key="22">
    <source>
        <dbReference type="Google" id="ProtNLM"/>
    </source>
</evidence>
<evidence type="ECO:0000256" key="15">
    <source>
        <dbReference type="SAM" id="MobiDB-lite"/>
    </source>
</evidence>
<feature type="domain" description="Apple" evidence="19">
    <location>
        <begin position="911"/>
        <end position="987"/>
    </location>
</feature>
<gene>
    <name evidence="20" type="ORF">Ccrd_001973</name>
</gene>
<dbReference type="SUPFAM" id="SSF51110">
    <property type="entry name" value="alpha-D-mannose-specific plant lectins"/>
    <property type="match status" value="1"/>
</dbReference>
<evidence type="ECO:0000256" key="1">
    <source>
        <dbReference type="ARBA" id="ARBA00004167"/>
    </source>
</evidence>
<evidence type="ECO:0000256" key="16">
    <source>
        <dbReference type="SAM" id="Phobius"/>
    </source>
</evidence>
<keyword evidence="9 14" id="KW-0067">ATP-binding</keyword>
<dbReference type="SMART" id="SM00473">
    <property type="entry name" value="PAN_AP"/>
    <property type="match status" value="1"/>
</dbReference>
<sequence>MQKTLEDHHTHQPRKDSIFLKEVPEGENTDPSQSSMVQDWNSEGPKSKNDIDSEDDHEIRRIRKSVSLGSGLAHYQEIAPGEESSTSNGTNANHSESGVQVDEKDEYLNAQASASLQISSNLVNHASEFSPDYLQQSEKEVGENSETQFSGAGTGGSSSRAPCTPHAIVKSSSLPFLHLAHGNIVHHSRSSEDLTALGLRRNDKSVDNDDIGKTSPEQEMENDSVGQIEKTDGDDGEDAYDYVGLAKDWIVPAVDELGNGKDLKKDSSVSQWEELPHEDFRIKRIEKWVMDLRRCSSLEETNIPTNLDYGQNVKSTILDPVASSKNDDKAVLGMDAAKRYISSLSTSATAAQLTNHGLVVIPFLSAFSSLRALNLSGNSIVRITAGALPRGLHILNLSKNSISIIEGLRELTRLRLYLAGNKISEVEGLHRLLKLNVLDLRFNKLSTTKSLGQLAANYNSLQAISLEGNPAQKNIGDEQLKKFLLGLLPHLSYFNRQSIKSGAVKDSADRAARLGISAHQIDRGLRSETKKSAHGRKSQPVAARGRHVRLPPSGVKPTSDRHHLRDVSPNLLSFRPDLAMRRTHSEGADTLSADQSLSGDQTIISKGESFVVGFFKPGDSSNYYIGIWYKKVSSNPPTVVWVANRETPISDRFKSQLKILDGNLVLLNESNFQIWSTNVTTATNSNSTIAVIRDDGNLVLRDRLNSVEAVWQSFDHPTDTWLPGAKLGYDHRTKKSQLLTSWKRKVNPAEGLFSMEFEPSQKQYIFKWNRSKQYWTSGSWNGRVFSQIPEMRLNHIYNFSFFSNENESYFTYSVYNPSIISRFVVDVSGQVQQQTWLDKQWRMFSSQPWYVFWPQPKIQCEVYGFCGAFGTCSLTRLPICSCLSGFKPRSESDWNQSEFSEGCVRKTDLQCGRNVENPDFLMITVKSLPENNFVAVGSAGECRTNCLNNCSCNAYSFVDDKCSVWDGDLFNLSEDNTNGKEIYVKVASKDLPRRKKSNRVTLSTVIGSVAGVFFVLGLILLIIYRKKRRLAVKISMEGLLVAFKYKDLQIATKNFSDKLGGGGFGSVFKGVLRDSSVVAVKKLESISQGEKQFRSEVSTIGTTQHVHLVSLRGFCAEGNSKLLVYDYMPNGSLDSHLFHEKSVLNWKTRYQIALGTARGLVYLHDECRDCIIHCDIKPENILLDDDFCPKIADFGLAKLVGRDFSRVLTTIRGTRGYLAPEWLSGVAITTKADVFSYGMLLFELVSGKRSTDGSVDSTRTFFPCLVASILMAGGDILSLLDSRLIREASAEEVSKICKVAFWCIQDEEDSRPSMSVVEQILEGVLDVNIPPVPRSVQLFVGNTEPIVFFTESSSQASDC</sequence>
<comment type="caution">
    <text evidence="20">The sequence shown here is derived from an EMBL/GenBank/DDBJ whole genome shotgun (WGS) entry which is preliminary data.</text>
</comment>
<evidence type="ECO:0000313" key="21">
    <source>
        <dbReference type="Proteomes" id="UP000243975"/>
    </source>
</evidence>
<keyword evidence="2" id="KW-0433">Leucine-rich repeat</keyword>
<dbReference type="GO" id="GO:0005524">
    <property type="term" value="F:ATP binding"/>
    <property type="evidence" value="ECO:0007669"/>
    <property type="project" value="UniProtKB-UniRule"/>
</dbReference>
<dbReference type="PROSITE" id="PS00107">
    <property type="entry name" value="PROTEIN_KINASE_ATP"/>
    <property type="match status" value="1"/>
</dbReference>
<dbReference type="GO" id="GO:0048544">
    <property type="term" value="P:recognition of pollen"/>
    <property type="evidence" value="ECO:0007669"/>
    <property type="project" value="InterPro"/>
</dbReference>
<evidence type="ECO:0000256" key="4">
    <source>
        <dbReference type="ARBA" id="ARBA00022692"/>
    </source>
</evidence>
<dbReference type="SMART" id="SM00108">
    <property type="entry name" value="B_lectin"/>
    <property type="match status" value="1"/>
</dbReference>
<dbReference type="Pfam" id="PF13855">
    <property type="entry name" value="LRR_8"/>
    <property type="match status" value="1"/>
</dbReference>
<dbReference type="PROSITE" id="PS50927">
    <property type="entry name" value="BULB_LECTIN"/>
    <property type="match status" value="1"/>
</dbReference>
<evidence type="ECO:0000259" key="18">
    <source>
        <dbReference type="PROSITE" id="PS50927"/>
    </source>
</evidence>
<dbReference type="InterPro" id="IPR011009">
    <property type="entry name" value="Kinase-like_dom_sf"/>
</dbReference>
<evidence type="ECO:0000313" key="20">
    <source>
        <dbReference type="EMBL" id="KVH95941.1"/>
    </source>
</evidence>
<keyword evidence="13" id="KW-0325">Glycoprotein</keyword>
<dbReference type="InterPro" id="IPR003609">
    <property type="entry name" value="Pan_app"/>
</dbReference>
<dbReference type="Proteomes" id="UP000243975">
    <property type="component" value="Unassembled WGS sequence"/>
</dbReference>
<feature type="region of interest" description="Disordered" evidence="15">
    <location>
        <begin position="135"/>
        <end position="164"/>
    </location>
</feature>
<dbReference type="Pfam" id="PF00069">
    <property type="entry name" value="Pkinase"/>
    <property type="match status" value="1"/>
</dbReference>
<keyword evidence="4 16" id="KW-0812">Transmembrane</keyword>
<keyword evidence="11 16" id="KW-0472">Membrane</keyword>
<dbReference type="Gene3D" id="1.10.510.10">
    <property type="entry name" value="Transferase(Phosphotransferase) domain 1"/>
    <property type="match status" value="1"/>
</dbReference>
<feature type="binding site" evidence="14">
    <location>
        <position position="1082"/>
    </location>
    <ligand>
        <name>ATP</name>
        <dbReference type="ChEBI" id="CHEBI:30616"/>
    </ligand>
</feature>
<evidence type="ECO:0000256" key="11">
    <source>
        <dbReference type="ARBA" id="ARBA00023136"/>
    </source>
</evidence>
<evidence type="ECO:0000256" key="7">
    <source>
        <dbReference type="ARBA" id="ARBA00022741"/>
    </source>
</evidence>
<feature type="region of interest" description="Disordered" evidence="15">
    <location>
        <begin position="81"/>
        <end position="101"/>
    </location>
</feature>
<dbReference type="EMBL" id="LEKV01004369">
    <property type="protein sequence ID" value="KVH95941.1"/>
    <property type="molecule type" value="Genomic_DNA"/>
</dbReference>
<feature type="transmembrane region" description="Helical" evidence="16">
    <location>
        <begin position="1002"/>
        <end position="1024"/>
    </location>
</feature>
<evidence type="ECO:0000256" key="5">
    <source>
        <dbReference type="ARBA" id="ARBA00022729"/>
    </source>
</evidence>
<feature type="domain" description="Bulb-type lectin" evidence="18">
    <location>
        <begin position="588"/>
        <end position="713"/>
    </location>
</feature>
<dbReference type="GO" id="GO:0004672">
    <property type="term" value="F:protein kinase activity"/>
    <property type="evidence" value="ECO:0007669"/>
    <property type="project" value="InterPro"/>
</dbReference>
<dbReference type="InterPro" id="IPR032675">
    <property type="entry name" value="LRR_dom_sf"/>
</dbReference>
<dbReference type="InterPro" id="IPR036426">
    <property type="entry name" value="Bulb-type_lectin_dom_sf"/>
</dbReference>
<evidence type="ECO:0000256" key="8">
    <source>
        <dbReference type="ARBA" id="ARBA00022777"/>
    </source>
</evidence>
<dbReference type="CDD" id="cd00028">
    <property type="entry name" value="B_lectin"/>
    <property type="match status" value="1"/>
</dbReference>
<evidence type="ECO:0000256" key="3">
    <source>
        <dbReference type="ARBA" id="ARBA00022679"/>
    </source>
</evidence>
<evidence type="ECO:0000256" key="13">
    <source>
        <dbReference type="ARBA" id="ARBA00023180"/>
    </source>
</evidence>
<dbReference type="PANTHER" id="PTHR47974:SF19">
    <property type="entry name" value="RECEPTOR-LIKE SERINE_THREONINE-PROTEIN KINASE"/>
    <property type="match status" value="1"/>
</dbReference>
<dbReference type="Gene3D" id="3.30.200.20">
    <property type="entry name" value="Phosphorylase Kinase, domain 1"/>
    <property type="match status" value="1"/>
</dbReference>
<keyword evidence="12" id="KW-1015">Disulfide bond</keyword>
<evidence type="ECO:0000256" key="10">
    <source>
        <dbReference type="ARBA" id="ARBA00022989"/>
    </source>
</evidence>
<dbReference type="PANTHER" id="PTHR47974">
    <property type="entry name" value="OS07G0415500 PROTEIN"/>
    <property type="match status" value="1"/>
</dbReference>